<reference evidence="2 3" key="1">
    <citation type="journal article" date="2024" name="bioRxiv">
        <title>Comparative genomics of Cryptococcus and Kwoniella reveals pathogenesis evolution and contrasting karyotype dynamics via intercentromeric recombination or chromosome fusion.</title>
        <authorList>
            <person name="Coelho M.A."/>
            <person name="David-Palma M."/>
            <person name="Shea T."/>
            <person name="Bowers K."/>
            <person name="McGinley-Smith S."/>
            <person name="Mohammad A.W."/>
            <person name="Gnirke A."/>
            <person name="Yurkov A.M."/>
            <person name="Nowrousian M."/>
            <person name="Sun S."/>
            <person name="Cuomo C.A."/>
            <person name="Heitman J."/>
        </authorList>
    </citation>
    <scope>NUCLEOTIDE SEQUENCE [LARGE SCALE GENOMIC DNA]</scope>
    <source>
        <strain evidence="2 3">CBS 13917</strain>
    </source>
</reference>
<proteinExistence type="predicted"/>
<accession>A0AAW0YUA7</accession>
<gene>
    <name evidence="2" type="ORF">IAR55_002465</name>
</gene>
<evidence type="ECO:0000256" key="1">
    <source>
        <dbReference type="SAM" id="MobiDB-lite"/>
    </source>
</evidence>
<protein>
    <submittedName>
        <fullName evidence="2">Uncharacterized protein</fullName>
    </submittedName>
</protein>
<dbReference type="AlphaFoldDB" id="A0AAW0YUA7"/>
<dbReference type="RefSeq" id="XP_066804267.1">
    <property type="nucleotide sequence ID" value="XM_066945578.1"/>
</dbReference>
<sequence>MSKARDSGHIPWSGPQPRAARDITDTIPLKALTDKLATFDDELEVVHLRLWSDVGPAGPLELIEGFTGTRDVMAEDDLATYASRRLLYYAQFVRLAESAGSEWEDAQARG</sequence>
<organism evidence="2 3">
    <name type="scientific">Kwoniella newhampshirensis</name>
    <dbReference type="NCBI Taxonomy" id="1651941"/>
    <lineage>
        <taxon>Eukaryota</taxon>
        <taxon>Fungi</taxon>
        <taxon>Dikarya</taxon>
        <taxon>Basidiomycota</taxon>
        <taxon>Agaricomycotina</taxon>
        <taxon>Tremellomycetes</taxon>
        <taxon>Tremellales</taxon>
        <taxon>Cryptococcaceae</taxon>
        <taxon>Kwoniella</taxon>
    </lineage>
</organism>
<feature type="region of interest" description="Disordered" evidence="1">
    <location>
        <begin position="1"/>
        <end position="23"/>
    </location>
</feature>
<dbReference type="GeneID" id="92179723"/>
<keyword evidence="3" id="KW-1185">Reference proteome</keyword>
<dbReference type="KEGG" id="kne:92179723"/>
<evidence type="ECO:0000313" key="2">
    <source>
        <dbReference type="EMBL" id="KAK8861642.1"/>
    </source>
</evidence>
<dbReference type="Proteomes" id="UP001388673">
    <property type="component" value="Unassembled WGS sequence"/>
</dbReference>
<dbReference type="EMBL" id="JBCAWK010000004">
    <property type="protein sequence ID" value="KAK8861642.1"/>
    <property type="molecule type" value="Genomic_DNA"/>
</dbReference>
<name>A0AAW0YUA7_9TREE</name>
<comment type="caution">
    <text evidence="2">The sequence shown here is derived from an EMBL/GenBank/DDBJ whole genome shotgun (WGS) entry which is preliminary data.</text>
</comment>
<evidence type="ECO:0000313" key="3">
    <source>
        <dbReference type="Proteomes" id="UP001388673"/>
    </source>
</evidence>